<dbReference type="InterPro" id="IPR032155">
    <property type="entry name" value="DUF4992"/>
</dbReference>
<evidence type="ECO:0000256" key="2">
    <source>
        <dbReference type="SAM" id="SignalP"/>
    </source>
</evidence>
<keyword evidence="2" id="KW-0732">Signal</keyword>
<evidence type="ECO:0000259" key="3">
    <source>
        <dbReference type="Pfam" id="PF16318"/>
    </source>
</evidence>
<proteinExistence type="predicted"/>
<feature type="signal peptide" evidence="2">
    <location>
        <begin position="1"/>
        <end position="29"/>
    </location>
</feature>
<evidence type="ECO:0000259" key="5">
    <source>
        <dbReference type="Pfam" id="PF17161"/>
    </source>
</evidence>
<accession>A0ABN6EG17</accession>
<dbReference type="InterPro" id="IPR032530">
    <property type="entry name" value="DUF4957"/>
</dbReference>
<dbReference type="InterPro" id="IPR033427">
    <property type="entry name" value="DUF5123"/>
</dbReference>
<dbReference type="Pfam" id="PF16318">
    <property type="entry name" value="DUF4957"/>
    <property type="match status" value="1"/>
</dbReference>
<feature type="region of interest" description="Disordered" evidence="1">
    <location>
        <begin position="452"/>
        <end position="483"/>
    </location>
</feature>
<evidence type="ECO:0000313" key="7">
    <source>
        <dbReference type="Proteomes" id="UP001319045"/>
    </source>
</evidence>
<evidence type="ECO:0000313" key="6">
    <source>
        <dbReference type="EMBL" id="BCS84835.1"/>
    </source>
</evidence>
<dbReference type="RefSeq" id="WP_207155025.1">
    <property type="nucleotide sequence ID" value="NZ_AP024484.1"/>
</dbReference>
<dbReference type="InterPro" id="IPR011050">
    <property type="entry name" value="Pectin_lyase_fold/virulence"/>
</dbReference>
<feature type="domain" description="DUF4957" evidence="3">
    <location>
        <begin position="185"/>
        <end position="333"/>
    </location>
</feature>
<gene>
    <name evidence="6" type="ORF">prwr041_07280</name>
</gene>
<feature type="compositionally biased region" description="Polar residues" evidence="1">
    <location>
        <begin position="462"/>
        <end position="471"/>
    </location>
</feature>
<dbReference type="PROSITE" id="PS51257">
    <property type="entry name" value="PROKAR_LIPOPROTEIN"/>
    <property type="match status" value="1"/>
</dbReference>
<dbReference type="SUPFAM" id="SSF51126">
    <property type="entry name" value="Pectin lyase-like"/>
    <property type="match status" value="1"/>
</dbReference>
<organism evidence="6 7">
    <name type="scientific">Prevotella herbatica</name>
    <dbReference type="NCBI Taxonomy" id="2801997"/>
    <lineage>
        <taxon>Bacteria</taxon>
        <taxon>Pseudomonadati</taxon>
        <taxon>Bacteroidota</taxon>
        <taxon>Bacteroidia</taxon>
        <taxon>Bacteroidales</taxon>
        <taxon>Prevotellaceae</taxon>
        <taxon>Prevotella</taxon>
    </lineage>
</organism>
<reference evidence="6 7" key="1">
    <citation type="journal article" date="2022" name="Int. J. Syst. Evol. Microbiol.">
        <title>Prevotella herbatica sp. nov., a plant polysaccharide-decomposing anaerobic bacterium isolated from a methanogenic reactor.</title>
        <authorList>
            <person name="Uek A."/>
            <person name="Tonouchi A."/>
            <person name="Kaku N."/>
            <person name="Ueki K."/>
        </authorList>
    </citation>
    <scope>NUCLEOTIDE SEQUENCE [LARGE SCALE GENOMIC DNA]</scope>
    <source>
        <strain evidence="6 7">WR041</strain>
    </source>
</reference>
<dbReference type="EMBL" id="AP024484">
    <property type="protein sequence ID" value="BCS84835.1"/>
    <property type="molecule type" value="Genomic_DNA"/>
</dbReference>
<feature type="domain" description="DUF5123" evidence="5">
    <location>
        <begin position="361"/>
        <end position="478"/>
    </location>
</feature>
<evidence type="ECO:0000259" key="4">
    <source>
        <dbReference type="Pfam" id="PF16383"/>
    </source>
</evidence>
<dbReference type="Proteomes" id="UP001319045">
    <property type="component" value="Chromosome"/>
</dbReference>
<sequence length="483" mass="52538">MKKNHFIARRKIGGYLMLGVAILTLGSCAQDGFDNGERFATVSGVKLESPNADSIVVTPDASGAKQTISWPVVFGAGGYIVSVYDVTTPEKPVAVDSIENKLVDGTAITFSRKEDTYYKFSIKSAANAKANNTESDKNSEISYNTYTPTYMTIPDGTDLTQYFAGKALPADSTSIDLCFNLVEGGSYTMSGVITPGLNKITLRCTNKNNRPTVKFTGNAGFVMDAGLTLKNINFDCGTSTASFVSMNATPLITNIIGGNYFLQDKLNIQSCNIDNVGNYFVYDNKQKVYVENVVVNNCIVHLIPAAVLDAVFYLNKGGNILSLTVTNSTFYETGSFDYKYFYQTSGRAKNINYLSNTTTYANSTFYNVCNNGQWGNYNGMAGQSNSYWNMADCIFAYCSPSGVARRFLAGKANQKTATFKNNTYMQKGTDGVIFDAPTGYDNTGTDIKENPDFKNPDGADFTISNATQVNAKTGDPRWLPSAE</sequence>
<protein>
    <submittedName>
        <fullName evidence="6">DUF4992 and DUF5123 domain-containing protein</fullName>
    </submittedName>
</protein>
<feature type="domain" description="DUF4992" evidence="4">
    <location>
        <begin position="1"/>
        <end position="169"/>
    </location>
</feature>
<keyword evidence="7" id="KW-1185">Reference proteome</keyword>
<feature type="chain" id="PRO_5045311552" evidence="2">
    <location>
        <begin position="30"/>
        <end position="483"/>
    </location>
</feature>
<evidence type="ECO:0000256" key="1">
    <source>
        <dbReference type="SAM" id="MobiDB-lite"/>
    </source>
</evidence>
<dbReference type="Pfam" id="PF17161">
    <property type="entry name" value="DUF5123"/>
    <property type="match status" value="1"/>
</dbReference>
<name>A0ABN6EG17_9BACT</name>
<dbReference type="Pfam" id="PF16383">
    <property type="entry name" value="DUF4992"/>
    <property type="match status" value="1"/>
</dbReference>